<accession>A0A8R7TB55</accession>
<dbReference type="SUPFAM" id="SSF50965">
    <property type="entry name" value="Galactose oxidase, central domain"/>
    <property type="match status" value="1"/>
</dbReference>
<dbReference type="InterPro" id="IPR056592">
    <property type="entry name" value="Beta-prop_At3g26010-like"/>
</dbReference>
<dbReference type="InterPro" id="IPR015915">
    <property type="entry name" value="Kelch-typ_b-propeller"/>
</dbReference>
<sequence>MGKRKKGEEEEQAAERIPSDLLPEVLARVPYRSLCRFKCVSTAWLALCSDPAVRRRSPQTLSGFFCYPHIDGVSGRRDEGLSFLNLSGRGRPLVDPSLPFLGNYKNVILLNCCADILLCQGWNRTTQVPEYFVCNPATDKIWAVLPALDVPEPQVPYIYMVGQHVTWSCKFCLCFNPAVPSRFVVFAFVERGHTIVAVRVYSSDTGEWTSTESGGHIVAYGGEQLYDFFNDTLYFRAYDHGDGRFYPRGRLIPSIFTVNTDGDTWRRIPMPPEVHFSFIGHSQGHLYGMGIEHVNDCVLSVWALKDYPSGKWTLKHTASILKLVGRSYRELGEQYMVAAVHPECNLIFLVGWMRSQETLMSYDMDSQKLNVICTLDDYHMSTLRPYIPCFAEWPPSDAH</sequence>
<keyword evidence="3" id="KW-1185">Reference proteome</keyword>
<dbReference type="InterPro" id="IPR055290">
    <property type="entry name" value="At3g26010-like"/>
</dbReference>
<reference evidence="2" key="2">
    <citation type="submission" date="2018-03" db="EMBL/GenBank/DDBJ databases">
        <title>The Triticum urartu genome reveals the dynamic nature of wheat genome evolution.</title>
        <authorList>
            <person name="Ling H."/>
            <person name="Ma B."/>
            <person name="Shi X."/>
            <person name="Liu H."/>
            <person name="Dong L."/>
            <person name="Sun H."/>
            <person name="Cao Y."/>
            <person name="Gao Q."/>
            <person name="Zheng S."/>
            <person name="Li Y."/>
            <person name="Yu Y."/>
            <person name="Du H."/>
            <person name="Qi M."/>
            <person name="Li Y."/>
            <person name="Yu H."/>
            <person name="Cui Y."/>
            <person name="Wang N."/>
            <person name="Chen C."/>
            <person name="Wu H."/>
            <person name="Zhao Y."/>
            <person name="Zhang J."/>
            <person name="Li Y."/>
            <person name="Zhou W."/>
            <person name="Zhang B."/>
            <person name="Hu W."/>
            <person name="Eijk M."/>
            <person name="Tang J."/>
            <person name="Witsenboer H."/>
            <person name="Zhao S."/>
            <person name="Li Z."/>
            <person name="Zhang A."/>
            <person name="Wang D."/>
            <person name="Liang C."/>
        </authorList>
    </citation>
    <scope>NUCLEOTIDE SEQUENCE [LARGE SCALE GENOMIC DNA]</scope>
    <source>
        <strain evidence="2">cv. G1812</strain>
    </source>
</reference>
<dbReference type="InterPro" id="IPR001810">
    <property type="entry name" value="F-box_dom"/>
</dbReference>
<proteinExistence type="predicted"/>
<dbReference type="Pfam" id="PF24750">
    <property type="entry name" value="b-prop_At3g26010-like"/>
    <property type="match status" value="1"/>
</dbReference>
<dbReference type="InterPro" id="IPR011043">
    <property type="entry name" value="Gal_Oxase/kelch_b-propeller"/>
</dbReference>
<reference evidence="2" key="3">
    <citation type="submission" date="2022-06" db="UniProtKB">
        <authorList>
            <consortium name="EnsemblPlants"/>
        </authorList>
    </citation>
    <scope>IDENTIFICATION</scope>
</reference>
<protein>
    <recommendedName>
        <fullName evidence="1">F-box domain-containing protein</fullName>
    </recommendedName>
</protein>
<evidence type="ECO:0000259" key="1">
    <source>
        <dbReference type="SMART" id="SM00256"/>
    </source>
</evidence>
<organism evidence="2 3">
    <name type="scientific">Triticum urartu</name>
    <name type="common">Red wild einkorn</name>
    <name type="synonym">Crithodium urartu</name>
    <dbReference type="NCBI Taxonomy" id="4572"/>
    <lineage>
        <taxon>Eukaryota</taxon>
        <taxon>Viridiplantae</taxon>
        <taxon>Streptophyta</taxon>
        <taxon>Embryophyta</taxon>
        <taxon>Tracheophyta</taxon>
        <taxon>Spermatophyta</taxon>
        <taxon>Magnoliopsida</taxon>
        <taxon>Liliopsida</taxon>
        <taxon>Poales</taxon>
        <taxon>Poaceae</taxon>
        <taxon>BOP clade</taxon>
        <taxon>Pooideae</taxon>
        <taxon>Triticodae</taxon>
        <taxon>Triticeae</taxon>
        <taxon>Triticinae</taxon>
        <taxon>Triticum</taxon>
    </lineage>
</organism>
<dbReference type="Gramene" id="TuG1812G0100004704.01.T04">
    <property type="protein sequence ID" value="TuG1812G0100004704.01.T04.cds438964"/>
    <property type="gene ID" value="TuG1812G0100004704.01"/>
</dbReference>
<evidence type="ECO:0000313" key="3">
    <source>
        <dbReference type="Proteomes" id="UP000015106"/>
    </source>
</evidence>
<feature type="domain" description="F-box" evidence="1">
    <location>
        <begin position="17"/>
        <end position="57"/>
    </location>
</feature>
<dbReference type="EnsemblPlants" id="TuG1812G0100004704.01.T04">
    <property type="protein sequence ID" value="TuG1812G0100004704.01.T04.cds438964"/>
    <property type="gene ID" value="TuG1812G0100004704.01"/>
</dbReference>
<dbReference type="Gene3D" id="1.20.1280.50">
    <property type="match status" value="1"/>
</dbReference>
<dbReference type="Proteomes" id="UP000015106">
    <property type="component" value="Chromosome 1"/>
</dbReference>
<dbReference type="PANTHER" id="PTHR35546">
    <property type="entry name" value="F-BOX PROTEIN INTERACTION DOMAIN PROTEIN-RELATED"/>
    <property type="match status" value="1"/>
</dbReference>
<dbReference type="SMART" id="SM00256">
    <property type="entry name" value="FBOX"/>
    <property type="match status" value="1"/>
</dbReference>
<reference evidence="3" key="1">
    <citation type="journal article" date="2013" name="Nature">
        <title>Draft genome of the wheat A-genome progenitor Triticum urartu.</title>
        <authorList>
            <person name="Ling H.Q."/>
            <person name="Zhao S."/>
            <person name="Liu D."/>
            <person name="Wang J."/>
            <person name="Sun H."/>
            <person name="Zhang C."/>
            <person name="Fan H."/>
            <person name="Li D."/>
            <person name="Dong L."/>
            <person name="Tao Y."/>
            <person name="Gao C."/>
            <person name="Wu H."/>
            <person name="Li Y."/>
            <person name="Cui Y."/>
            <person name="Guo X."/>
            <person name="Zheng S."/>
            <person name="Wang B."/>
            <person name="Yu K."/>
            <person name="Liang Q."/>
            <person name="Yang W."/>
            <person name="Lou X."/>
            <person name="Chen J."/>
            <person name="Feng M."/>
            <person name="Jian J."/>
            <person name="Zhang X."/>
            <person name="Luo G."/>
            <person name="Jiang Y."/>
            <person name="Liu J."/>
            <person name="Wang Z."/>
            <person name="Sha Y."/>
            <person name="Zhang B."/>
            <person name="Wu H."/>
            <person name="Tang D."/>
            <person name="Shen Q."/>
            <person name="Xue P."/>
            <person name="Zou S."/>
            <person name="Wang X."/>
            <person name="Liu X."/>
            <person name="Wang F."/>
            <person name="Yang Y."/>
            <person name="An X."/>
            <person name="Dong Z."/>
            <person name="Zhang K."/>
            <person name="Zhang X."/>
            <person name="Luo M.C."/>
            <person name="Dvorak J."/>
            <person name="Tong Y."/>
            <person name="Wang J."/>
            <person name="Yang H."/>
            <person name="Li Z."/>
            <person name="Wang D."/>
            <person name="Zhang A."/>
            <person name="Wang J."/>
        </authorList>
    </citation>
    <scope>NUCLEOTIDE SEQUENCE</scope>
    <source>
        <strain evidence="3">cv. G1812</strain>
    </source>
</reference>
<dbReference type="PANTHER" id="PTHR35546:SF18">
    <property type="entry name" value="F-BOX DOMAIN-CONTAINING PROTEIN"/>
    <property type="match status" value="1"/>
</dbReference>
<name>A0A8R7TB55_TRIUA</name>
<dbReference type="Gene3D" id="2.120.10.80">
    <property type="entry name" value="Kelch-type beta propeller"/>
    <property type="match status" value="1"/>
</dbReference>
<dbReference type="InterPro" id="IPR036047">
    <property type="entry name" value="F-box-like_dom_sf"/>
</dbReference>
<dbReference type="SUPFAM" id="SSF81383">
    <property type="entry name" value="F-box domain"/>
    <property type="match status" value="1"/>
</dbReference>
<dbReference type="Pfam" id="PF00646">
    <property type="entry name" value="F-box"/>
    <property type="match status" value="1"/>
</dbReference>
<evidence type="ECO:0000313" key="2">
    <source>
        <dbReference type="EnsemblPlants" id="TuG1812G0100004704.01.T04.cds438964"/>
    </source>
</evidence>
<dbReference type="AlphaFoldDB" id="A0A8R7TB55"/>